<evidence type="ECO:0000256" key="1">
    <source>
        <dbReference type="SAM" id="MobiDB-lite"/>
    </source>
</evidence>
<accession>A0A183GHE6</accession>
<sequence>MTKRKRNHSAPPSSAREGLSAQTFPCSSSGLVVMLFFPGDRYCFYGTARVQCLGGDFFVDDFKMPTGGNLELESMRHVCAPYRLSRPAVFRSILPMESPTKYKLNRLRYRLKEITLHYERIMDMIGERYPAVVVIDRKPSQTIRVMDQVLQDFFVPSWLRSPCQFDRTLFFSSQFELYTDDTQVALEQAMEEVNTQRVILQLVEDGVQLCQSAPRDQANLPSFVISLTPI</sequence>
<dbReference type="AlphaFoldDB" id="A0A183GHE6"/>
<dbReference type="WBParaSite" id="HPBE_0002198301-mRNA-1">
    <property type="protein sequence ID" value="HPBE_0002198301-mRNA-1"/>
    <property type="gene ID" value="HPBE_0002198301"/>
</dbReference>
<name>A0A183GHE6_HELPZ</name>
<dbReference type="OrthoDB" id="2405412at2759"/>
<gene>
    <name evidence="2" type="ORF">HPBE_LOCUS21982</name>
</gene>
<proteinExistence type="predicted"/>
<evidence type="ECO:0000313" key="2">
    <source>
        <dbReference type="EMBL" id="VDP29516.1"/>
    </source>
</evidence>
<protein>
    <submittedName>
        <fullName evidence="4">PX domain-containing protein</fullName>
    </submittedName>
</protein>
<accession>A0A3P8GFE1</accession>
<feature type="region of interest" description="Disordered" evidence="1">
    <location>
        <begin position="1"/>
        <end position="21"/>
    </location>
</feature>
<dbReference type="EMBL" id="UZAH01033536">
    <property type="protein sequence ID" value="VDP29516.1"/>
    <property type="molecule type" value="Genomic_DNA"/>
</dbReference>
<evidence type="ECO:0000313" key="3">
    <source>
        <dbReference type="Proteomes" id="UP000050761"/>
    </source>
</evidence>
<organism evidence="3 4">
    <name type="scientific">Heligmosomoides polygyrus</name>
    <name type="common">Parasitic roundworm</name>
    <dbReference type="NCBI Taxonomy" id="6339"/>
    <lineage>
        <taxon>Eukaryota</taxon>
        <taxon>Metazoa</taxon>
        <taxon>Ecdysozoa</taxon>
        <taxon>Nematoda</taxon>
        <taxon>Chromadorea</taxon>
        <taxon>Rhabditida</taxon>
        <taxon>Rhabditina</taxon>
        <taxon>Rhabditomorpha</taxon>
        <taxon>Strongyloidea</taxon>
        <taxon>Heligmosomidae</taxon>
        <taxon>Heligmosomoides</taxon>
    </lineage>
</organism>
<dbReference type="Proteomes" id="UP000050761">
    <property type="component" value="Unassembled WGS sequence"/>
</dbReference>
<reference evidence="2 3" key="1">
    <citation type="submission" date="2018-11" db="EMBL/GenBank/DDBJ databases">
        <authorList>
            <consortium name="Pathogen Informatics"/>
        </authorList>
    </citation>
    <scope>NUCLEOTIDE SEQUENCE [LARGE SCALE GENOMIC DNA]</scope>
</reference>
<evidence type="ECO:0000313" key="4">
    <source>
        <dbReference type="WBParaSite" id="HPBE_0002198301-mRNA-1"/>
    </source>
</evidence>
<keyword evidence="3" id="KW-1185">Reference proteome</keyword>
<reference evidence="4" key="2">
    <citation type="submission" date="2019-09" db="UniProtKB">
        <authorList>
            <consortium name="WormBaseParasite"/>
        </authorList>
    </citation>
    <scope>IDENTIFICATION</scope>
</reference>